<dbReference type="GO" id="GO:0006357">
    <property type="term" value="P:regulation of transcription by RNA polymerase II"/>
    <property type="evidence" value="ECO:0000318"/>
    <property type="project" value="GO_Central"/>
</dbReference>
<proteinExistence type="predicted"/>
<dbReference type="CDD" id="cd00086">
    <property type="entry name" value="homeodomain"/>
    <property type="match status" value="1"/>
</dbReference>
<dbReference type="InterPro" id="IPR000047">
    <property type="entry name" value="HTH_motif"/>
</dbReference>
<dbReference type="Gene3D" id="1.10.10.60">
    <property type="entry name" value="Homeodomain-like"/>
    <property type="match status" value="1"/>
</dbReference>
<dbReference type="GO" id="GO:0007420">
    <property type="term" value="P:brain development"/>
    <property type="evidence" value="ECO:0000318"/>
    <property type="project" value="GO_Central"/>
</dbReference>
<name>A0A2A6B390_PRIPA</name>
<protein>
    <submittedName>
        <fullName evidence="8">Homeobox domain-containing protein</fullName>
    </submittedName>
</protein>
<evidence type="ECO:0000313" key="8">
    <source>
        <dbReference type="EnsemblMetazoa" id="PPA03723.1"/>
    </source>
</evidence>
<comment type="subcellular location">
    <subcellularLocation>
        <location evidence="1 5 6">Nucleus</location>
    </subcellularLocation>
</comment>
<evidence type="ECO:0000256" key="5">
    <source>
        <dbReference type="PROSITE-ProRule" id="PRU00108"/>
    </source>
</evidence>
<dbReference type="InterPro" id="IPR009057">
    <property type="entry name" value="Homeodomain-like_sf"/>
</dbReference>
<feature type="DNA-binding region" description="Homeobox" evidence="5">
    <location>
        <begin position="36"/>
        <end position="95"/>
    </location>
</feature>
<feature type="region of interest" description="Disordered" evidence="7">
    <location>
        <begin position="86"/>
        <end position="140"/>
    </location>
</feature>
<dbReference type="InterPro" id="IPR001356">
    <property type="entry name" value="HD"/>
</dbReference>
<evidence type="ECO:0000256" key="7">
    <source>
        <dbReference type="SAM" id="MobiDB-lite"/>
    </source>
</evidence>
<keyword evidence="3 5" id="KW-0371">Homeobox</keyword>
<dbReference type="SMART" id="SM00389">
    <property type="entry name" value="HOX"/>
    <property type="match status" value="1"/>
</dbReference>
<reference evidence="9" key="1">
    <citation type="journal article" date="2008" name="Nat. Genet.">
        <title>The Pristionchus pacificus genome provides a unique perspective on nematode lifestyle and parasitism.</title>
        <authorList>
            <person name="Dieterich C."/>
            <person name="Clifton S.W."/>
            <person name="Schuster L.N."/>
            <person name="Chinwalla A."/>
            <person name="Delehaunty K."/>
            <person name="Dinkelacker I."/>
            <person name="Fulton L."/>
            <person name="Fulton R."/>
            <person name="Godfrey J."/>
            <person name="Minx P."/>
            <person name="Mitreva M."/>
            <person name="Roeseler W."/>
            <person name="Tian H."/>
            <person name="Witte H."/>
            <person name="Yang S.P."/>
            <person name="Wilson R.K."/>
            <person name="Sommer R.J."/>
        </authorList>
    </citation>
    <scope>NUCLEOTIDE SEQUENCE [LARGE SCALE GENOMIC DNA]</scope>
    <source>
        <strain evidence="9">PS312</strain>
    </source>
</reference>
<feature type="compositionally biased region" description="Low complexity" evidence="7">
    <location>
        <begin position="111"/>
        <end position="140"/>
    </location>
</feature>
<dbReference type="InterPro" id="IPR017970">
    <property type="entry name" value="Homeobox_CS"/>
</dbReference>
<dbReference type="Proteomes" id="UP000005239">
    <property type="component" value="Unassembled WGS sequence"/>
</dbReference>
<gene>
    <name evidence="8" type="primary">WBGene00093277</name>
</gene>
<evidence type="ECO:0000256" key="1">
    <source>
        <dbReference type="ARBA" id="ARBA00004123"/>
    </source>
</evidence>
<dbReference type="FunFam" id="1.10.10.60:FF:000553">
    <property type="entry name" value="Homeobox protein ceh-5"/>
    <property type="match status" value="1"/>
</dbReference>
<dbReference type="InterPro" id="IPR056710">
    <property type="entry name" value="DUF7808"/>
</dbReference>
<dbReference type="SUPFAM" id="SSF46689">
    <property type="entry name" value="Homeodomain-like"/>
    <property type="match status" value="1"/>
</dbReference>
<dbReference type="InterPro" id="IPR050877">
    <property type="entry name" value="EMX-VAX-Noto_Homeobox_TFs"/>
</dbReference>
<keyword evidence="4 5" id="KW-0539">Nucleus</keyword>
<dbReference type="AlphaFoldDB" id="A0A2A6B390"/>
<dbReference type="GO" id="GO:0000981">
    <property type="term" value="F:DNA-binding transcription factor activity, RNA polymerase II-specific"/>
    <property type="evidence" value="ECO:0000318"/>
    <property type="project" value="GO_Central"/>
</dbReference>
<dbReference type="PANTHER" id="PTHR24339">
    <property type="entry name" value="HOMEOBOX PROTEIN EMX-RELATED"/>
    <property type="match status" value="1"/>
</dbReference>
<dbReference type="PANTHER" id="PTHR24339:SF69">
    <property type="entry name" value="HOMEOBOX PROTEIN CEH-5"/>
    <property type="match status" value="1"/>
</dbReference>
<evidence type="ECO:0000256" key="4">
    <source>
        <dbReference type="ARBA" id="ARBA00023242"/>
    </source>
</evidence>
<dbReference type="GO" id="GO:0030182">
    <property type="term" value="P:neuron differentiation"/>
    <property type="evidence" value="ECO:0000318"/>
    <property type="project" value="GO_Central"/>
</dbReference>
<keyword evidence="9" id="KW-1185">Reference proteome</keyword>
<sequence>MQPENDKYMIRVMHVKNANGESRTLQFPMRLDLDRPKRARTTFSEQQLRALDDNYRRDGYVTGEKRAKLAESLGLTDTQVKVWFQNRRTKDRKRKGSDDEEPTKKQKNIDTSPTPSSTSISSSSSTDLVPPTPSTSLHLPSGEMLPWIAPLLLFIISEATAVDYSKFALWEKRTLRCGGNLCTLEGSGKWMKEDLAECRVETEKGVTKQLCGVKCPGADRDSVISKTPMWNHKCVRFSTYDTLERNQEWFIWRSGACLQQNITLEVHCGFPEKQRK</sequence>
<accession>A0A8R1Y4D2</accession>
<dbReference type="EnsemblMetazoa" id="PPA03723.1">
    <property type="protein sequence ID" value="PPA03723.1"/>
    <property type="gene ID" value="WBGene00093277"/>
</dbReference>
<dbReference type="PROSITE" id="PS00027">
    <property type="entry name" value="HOMEOBOX_1"/>
    <property type="match status" value="1"/>
</dbReference>
<evidence type="ECO:0000256" key="3">
    <source>
        <dbReference type="ARBA" id="ARBA00023155"/>
    </source>
</evidence>
<evidence type="ECO:0000256" key="2">
    <source>
        <dbReference type="ARBA" id="ARBA00023125"/>
    </source>
</evidence>
<dbReference type="GO" id="GO:0007417">
    <property type="term" value="P:central nervous system development"/>
    <property type="evidence" value="ECO:0000318"/>
    <property type="project" value="GO_Central"/>
</dbReference>
<dbReference type="GO" id="GO:0005634">
    <property type="term" value="C:nucleus"/>
    <property type="evidence" value="ECO:0000318"/>
    <property type="project" value="GO_Central"/>
</dbReference>
<evidence type="ECO:0000256" key="6">
    <source>
        <dbReference type="RuleBase" id="RU000682"/>
    </source>
</evidence>
<keyword evidence="2 5" id="KW-0238">DNA-binding</keyword>
<dbReference type="PRINTS" id="PR00031">
    <property type="entry name" value="HTHREPRESSR"/>
</dbReference>
<dbReference type="PROSITE" id="PS50071">
    <property type="entry name" value="HOMEOBOX_2"/>
    <property type="match status" value="1"/>
</dbReference>
<dbReference type="Pfam" id="PF00046">
    <property type="entry name" value="Homeodomain"/>
    <property type="match status" value="1"/>
</dbReference>
<accession>A0A2A6B390</accession>
<evidence type="ECO:0000313" key="9">
    <source>
        <dbReference type="Proteomes" id="UP000005239"/>
    </source>
</evidence>
<reference evidence="8" key="2">
    <citation type="submission" date="2022-06" db="UniProtKB">
        <authorList>
            <consortium name="EnsemblMetazoa"/>
        </authorList>
    </citation>
    <scope>IDENTIFICATION</scope>
    <source>
        <strain evidence="8">PS312</strain>
    </source>
</reference>
<dbReference type="GO" id="GO:0000978">
    <property type="term" value="F:RNA polymerase II cis-regulatory region sequence-specific DNA binding"/>
    <property type="evidence" value="ECO:0000318"/>
    <property type="project" value="GO_Central"/>
</dbReference>
<dbReference type="Pfam" id="PF25096">
    <property type="entry name" value="DUF7808"/>
    <property type="match status" value="1"/>
</dbReference>
<organism evidence="8 9">
    <name type="scientific">Pristionchus pacificus</name>
    <name type="common">Parasitic nematode worm</name>
    <dbReference type="NCBI Taxonomy" id="54126"/>
    <lineage>
        <taxon>Eukaryota</taxon>
        <taxon>Metazoa</taxon>
        <taxon>Ecdysozoa</taxon>
        <taxon>Nematoda</taxon>
        <taxon>Chromadorea</taxon>
        <taxon>Rhabditida</taxon>
        <taxon>Rhabditina</taxon>
        <taxon>Diplogasteromorpha</taxon>
        <taxon>Diplogasteroidea</taxon>
        <taxon>Neodiplogasteridae</taxon>
        <taxon>Pristionchus</taxon>
    </lineage>
</organism>